<proteinExistence type="predicted"/>
<reference evidence="1 2" key="1">
    <citation type="submission" date="2015-03" db="EMBL/GenBank/DDBJ databases">
        <title>Genomics and transcriptomics of the oil-accumulating basidiomycete yeast T. oleaginosus allow insights into substrate utilization and the diverse evolutionary trajectories of mating systems in fungi.</title>
        <authorList>
            <consortium name="DOE Joint Genome Institute"/>
            <person name="Kourist R."/>
            <person name="Kracht O."/>
            <person name="Bracharz F."/>
            <person name="Lipzen A."/>
            <person name="Nolan M."/>
            <person name="Ohm R."/>
            <person name="Grigoriev I."/>
            <person name="Sun S."/>
            <person name="Heitman J."/>
            <person name="Bruck T."/>
            <person name="Nowrousian M."/>
        </authorList>
    </citation>
    <scope>NUCLEOTIDE SEQUENCE [LARGE SCALE GENOMIC DNA]</scope>
    <source>
        <strain evidence="1 2">IBC0246</strain>
    </source>
</reference>
<keyword evidence="2" id="KW-1185">Reference proteome</keyword>
<gene>
    <name evidence="1" type="ORF">CC85DRAFT_247417</name>
</gene>
<dbReference type="PANTHER" id="PTHR34724">
    <property type="entry name" value="OS12G0596101 PROTEIN"/>
    <property type="match status" value="1"/>
</dbReference>
<evidence type="ECO:0000313" key="1">
    <source>
        <dbReference type="EMBL" id="KLT41591.1"/>
    </source>
</evidence>
<dbReference type="Proteomes" id="UP000053611">
    <property type="component" value="Unassembled WGS sequence"/>
</dbReference>
<protein>
    <submittedName>
        <fullName evidence="1">Uncharacterized protein</fullName>
    </submittedName>
</protein>
<dbReference type="PANTHER" id="PTHR34724:SF2">
    <property type="entry name" value="OS12G0596101 PROTEIN"/>
    <property type="match status" value="1"/>
</dbReference>
<dbReference type="EMBL" id="KQ087216">
    <property type="protein sequence ID" value="KLT41591.1"/>
    <property type="molecule type" value="Genomic_DNA"/>
</dbReference>
<accession>A0A0J0XKG4</accession>
<name>A0A0J0XKG4_9TREE</name>
<organism evidence="1 2">
    <name type="scientific">Cutaneotrichosporon oleaginosum</name>
    <dbReference type="NCBI Taxonomy" id="879819"/>
    <lineage>
        <taxon>Eukaryota</taxon>
        <taxon>Fungi</taxon>
        <taxon>Dikarya</taxon>
        <taxon>Basidiomycota</taxon>
        <taxon>Agaricomycotina</taxon>
        <taxon>Tremellomycetes</taxon>
        <taxon>Trichosporonales</taxon>
        <taxon>Trichosporonaceae</taxon>
        <taxon>Cutaneotrichosporon</taxon>
    </lineage>
</organism>
<sequence length="74" mass="8209">MCHRMACPNDGKPTWWGCGHHVEQVLADVPIEERCTCEHVPIVNIPGVKFMKTVKKRGPGEKLSDTSAPVREGL</sequence>
<evidence type="ECO:0000313" key="2">
    <source>
        <dbReference type="Proteomes" id="UP000053611"/>
    </source>
</evidence>
<dbReference type="AlphaFoldDB" id="A0A0J0XKG4"/>
<dbReference type="RefSeq" id="XP_018278082.1">
    <property type="nucleotide sequence ID" value="XM_018420417.1"/>
</dbReference>
<dbReference type="GeneID" id="28981020"/>
<dbReference type="OrthoDB" id="88410at2759"/>